<keyword evidence="10 12" id="KW-0456">Lyase</keyword>
<dbReference type="CDD" id="cd00056">
    <property type="entry name" value="ENDO3c"/>
    <property type="match status" value="1"/>
</dbReference>
<dbReference type="SMART" id="SM00525">
    <property type="entry name" value="FES"/>
    <property type="match status" value="1"/>
</dbReference>
<evidence type="ECO:0000313" key="14">
    <source>
        <dbReference type="EMBL" id="OHA02373.1"/>
    </source>
</evidence>
<dbReference type="Proteomes" id="UP000178510">
    <property type="component" value="Unassembled WGS sequence"/>
</dbReference>
<dbReference type="FunFam" id="1.10.340.30:FF:000001">
    <property type="entry name" value="Endonuclease III"/>
    <property type="match status" value="1"/>
</dbReference>
<dbReference type="InterPro" id="IPR011257">
    <property type="entry name" value="DNA_glycosylase"/>
</dbReference>
<dbReference type="InterPro" id="IPR003265">
    <property type="entry name" value="HhH-GPD_domain"/>
</dbReference>
<evidence type="ECO:0000256" key="1">
    <source>
        <dbReference type="ARBA" id="ARBA00008343"/>
    </source>
</evidence>
<evidence type="ECO:0000256" key="12">
    <source>
        <dbReference type="HAMAP-Rule" id="MF_00942"/>
    </source>
</evidence>
<dbReference type="SUPFAM" id="SSF48150">
    <property type="entry name" value="DNA-glycosylase"/>
    <property type="match status" value="1"/>
</dbReference>
<comment type="catalytic activity">
    <reaction evidence="12">
        <text>2'-deoxyribonucleotide-(2'-deoxyribose 5'-phosphate)-2'-deoxyribonucleotide-DNA = a 3'-end 2'-deoxyribonucleotide-(2,3-dehydro-2,3-deoxyribose 5'-phosphate)-DNA + a 5'-end 5'-phospho-2'-deoxyribonucleoside-DNA + H(+)</text>
        <dbReference type="Rhea" id="RHEA:66592"/>
        <dbReference type="Rhea" id="RHEA-COMP:13180"/>
        <dbReference type="Rhea" id="RHEA-COMP:16897"/>
        <dbReference type="Rhea" id="RHEA-COMP:17067"/>
        <dbReference type="ChEBI" id="CHEBI:15378"/>
        <dbReference type="ChEBI" id="CHEBI:136412"/>
        <dbReference type="ChEBI" id="CHEBI:157695"/>
        <dbReference type="ChEBI" id="CHEBI:167181"/>
        <dbReference type="EC" id="4.2.99.18"/>
    </reaction>
</comment>
<dbReference type="AlphaFoldDB" id="A0A1G2KSS4"/>
<dbReference type="HAMAP" id="MF_00942">
    <property type="entry name" value="Nth"/>
    <property type="match status" value="1"/>
</dbReference>
<dbReference type="GO" id="GO:0051539">
    <property type="term" value="F:4 iron, 4 sulfur cluster binding"/>
    <property type="evidence" value="ECO:0007669"/>
    <property type="project" value="UniProtKB-UniRule"/>
</dbReference>
<dbReference type="InterPro" id="IPR023170">
    <property type="entry name" value="HhH_base_excis_C"/>
</dbReference>
<feature type="binding site" evidence="12">
    <location>
        <position position="204"/>
    </location>
    <ligand>
        <name>[4Fe-4S] cluster</name>
        <dbReference type="ChEBI" id="CHEBI:49883"/>
    </ligand>
</feature>
<evidence type="ECO:0000256" key="3">
    <source>
        <dbReference type="ARBA" id="ARBA00022723"/>
    </source>
</evidence>
<dbReference type="EC" id="4.2.99.18" evidence="12"/>
<organism evidence="14 15">
    <name type="scientific">Candidatus Sungbacteria bacterium RIFCSPHIGHO2_02_FULL_52_23</name>
    <dbReference type="NCBI Taxonomy" id="1802274"/>
    <lineage>
        <taxon>Bacteria</taxon>
        <taxon>Candidatus Sungiibacteriota</taxon>
    </lineage>
</organism>
<evidence type="ECO:0000256" key="4">
    <source>
        <dbReference type="ARBA" id="ARBA00022763"/>
    </source>
</evidence>
<keyword evidence="14" id="KW-0540">Nuclease</keyword>
<keyword evidence="7 12" id="KW-0411">Iron-sulfur</keyword>
<dbReference type="InterPro" id="IPR003651">
    <property type="entry name" value="Endonuclease3_FeS-loop_motif"/>
</dbReference>
<gene>
    <name evidence="12" type="primary">nth</name>
    <name evidence="14" type="ORF">A3J58_03655</name>
</gene>
<keyword evidence="6 12" id="KW-0408">Iron</keyword>
<evidence type="ECO:0000256" key="11">
    <source>
        <dbReference type="ARBA" id="ARBA00023295"/>
    </source>
</evidence>
<evidence type="ECO:0000256" key="9">
    <source>
        <dbReference type="ARBA" id="ARBA00023204"/>
    </source>
</evidence>
<dbReference type="NCBIfam" id="TIGR01083">
    <property type="entry name" value="nth"/>
    <property type="match status" value="1"/>
</dbReference>
<comment type="cofactor">
    <cofactor evidence="12">
        <name>[4Fe-4S] cluster</name>
        <dbReference type="ChEBI" id="CHEBI:49883"/>
    </cofactor>
    <text evidence="12">Binds 1 [4Fe-4S] cluster.</text>
</comment>
<dbReference type="FunFam" id="1.10.1670.10:FF:000001">
    <property type="entry name" value="Endonuclease III"/>
    <property type="match status" value="1"/>
</dbReference>
<keyword evidence="3 12" id="KW-0479">Metal-binding</keyword>
<protein>
    <recommendedName>
        <fullName evidence="12">Endonuclease III</fullName>
        <ecNumber evidence="12">4.2.99.18</ecNumber>
    </recommendedName>
    <alternativeName>
        <fullName evidence="12">DNA-(apurinic or apyrimidinic site) lyase</fullName>
    </alternativeName>
</protein>
<evidence type="ECO:0000259" key="13">
    <source>
        <dbReference type="SMART" id="SM00478"/>
    </source>
</evidence>
<proteinExistence type="inferred from homology"/>
<comment type="similarity">
    <text evidence="1 12">Belongs to the Nth/MutY family.</text>
</comment>
<comment type="caution">
    <text evidence="14">The sequence shown here is derived from an EMBL/GenBank/DDBJ whole genome shotgun (WGS) entry which is preliminary data.</text>
</comment>
<evidence type="ECO:0000256" key="7">
    <source>
        <dbReference type="ARBA" id="ARBA00023014"/>
    </source>
</evidence>
<keyword evidence="4 12" id="KW-0227">DNA damage</keyword>
<sequence length="226" mass="25574">MKQKNNLSAKNKARAQNIVRILKKAYPNAHIALKFSNSWELLVAVILSAQCTDKKVNEITERLFKKYPALDDYITADPKEFERDIHAAGFYRAKTKSILTTAKLVKEKFGGKIPHTMQDILTLRGVARKTANVVLGNAYGIVEGIAVDTHVRRLAQRIGLTRSHDPVKIEQELMAVLPKKDWFTTTYLLIDHGRAICTAKDPRCDLCPLAKICPSAFQFPRFRKNN</sequence>
<keyword evidence="2 12" id="KW-0004">4Fe-4S</keyword>
<dbReference type="PANTHER" id="PTHR10359:SF18">
    <property type="entry name" value="ENDONUCLEASE III"/>
    <property type="match status" value="1"/>
</dbReference>
<accession>A0A1G2KSS4</accession>
<feature type="binding site" evidence="12">
    <location>
        <position position="197"/>
    </location>
    <ligand>
        <name>[4Fe-4S] cluster</name>
        <dbReference type="ChEBI" id="CHEBI:49883"/>
    </ligand>
</feature>
<evidence type="ECO:0000313" key="15">
    <source>
        <dbReference type="Proteomes" id="UP000178510"/>
    </source>
</evidence>
<feature type="domain" description="HhH-GPD" evidence="13">
    <location>
        <begin position="47"/>
        <end position="195"/>
    </location>
</feature>
<evidence type="ECO:0000256" key="2">
    <source>
        <dbReference type="ARBA" id="ARBA00022485"/>
    </source>
</evidence>
<feature type="binding site" evidence="12">
    <location>
        <position position="213"/>
    </location>
    <ligand>
        <name>[4Fe-4S] cluster</name>
        <dbReference type="ChEBI" id="CHEBI:49883"/>
    </ligand>
</feature>
<keyword evidence="14" id="KW-0255">Endonuclease</keyword>
<dbReference type="GO" id="GO:0019104">
    <property type="term" value="F:DNA N-glycosylase activity"/>
    <property type="evidence" value="ECO:0007669"/>
    <property type="project" value="UniProtKB-UniRule"/>
</dbReference>
<reference evidence="14 15" key="1">
    <citation type="journal article" date="2016" name="Nat. Commun.">
        <title>Thousands of microbial genomes shed light on interconnected biogeochemical processes in an aquifer system.</title>
        <authorList>
            <person name="Anantharaman K."/>
            <person name="Brown C.T."/>
            <person name="Hug L.A."/>
            <person name="Sharon I."/>
            <person name="Castelle C.J."/>
            <person name="Probst A.J."/>
            <person name="Thomas B.C."/>
            <person name="Singh A."/>
            <person name="Wilkins M.J."/>
            <person name="Karaoz U."/>
            <person name="Brodie E.L."/>
            <person name="Williams K.H."/>
            <person name="Hubbard S.S."/>
            <person name="Banfield J.F."/>
        </authorList>
    </citation>
    <scope>NUCLEOTIDE SEQUENCE [LARGE SCALE GENOMIC DNA]</scope>
</reference>
<name>A0A1G2KSS4_9BACT</name>
<evidence type="ECO:0000256" key="8">
    <source>
        <dbReference type="ARBA" id="ARBA00023125"/>
    </source>
</evidence>
<dbReference type="GO" id="GO:0003677">
    <property type="term" value="F:DNA binding"/>
    <property type="evidence" value="ECO:0007669"/>
    <property type="project" value="UniProtKB-UniRule"/>
</dbReference>
<evidence type="ECO:0000256" key="10">
    <source>
        <dbReference type="ARBA" id="ARBA00023239"/>
    </source>
</evidence>
<keyword evidence="11 12" id="KW-0326">Glycosidase</keyword>
<dbReference type="GO" id="GO:0006285">
    <property type="term" value="P:base-excision repair, AP site formation"/>
    <property type="evidence" value="ECO:0007669"/>
    <property type="project" value="TreeGrafter"/>
</dbReference>
<dbReference type="SMART" id="SM00478">
    <property type="entry name" value="ENDO3c"/>
    <property type="match status" value="1"/>
</dbReference>
<dbReference type="GO" id="GO:0140078">
    <property type="term" value="F:class I DNA-(apurinic or apyrimidinic site) endonuclease activity"/>
    <property type="evidence" value="ECO:0007669"/>
    <property type="project" value="UniProtKB-EC"/>
</dbReference>
<dbReference type="STRING" id="1802274.A3J58_03655"/>
<keyword evidence="8 12" id="KW-0238">DNA-binding</keyword>
<dbReference type="GO" id="GO:0046872">
    <property type="term" value="F:metal ion binding"/>
    <property type="evidence" value="ECO:0007669"/>
    <property type="project" value="UniProtKB-KW"/>
</dbReference>
<keyword evidence="5 12" id="KW-0378">Hydrolase</keyword>
<dbReference type="InterPro" id="IPR005759">
    <property type="entry name" value="Nth"/>
</dbReference>
<dbReference type="Gene3D" id="1.10.340.30">
    <property type="entry name" value="Hypothetical protein, domain 2"/>
    <property type="match status" value="1"/>
</dbReference>
<dbReference type="Pfam" id="PF00730">
    <property type="entry name" value="HhH-GPD"/>
    <property type="match status" value="1"/>
</dbReference>
<feature type="binding site" evidence="12">
    <location>
        <position position="207"/>
    </location>
    <ligand>
        <name>[4Fe-4S] cluster</name>
        <dbReference type="ChEBI" id="CHEBI:49883"/>
    </ligand>
</feature>
<dbReference type="PIRSF" id="PIRSF001435">
    <property type="entry name" value="Nth"/>
    <property type="match status" value="1"/>
</dbReference>
<keyword evidence="9 12" id="KW-0234">DNA repair</keyword>
<dbReference type="Gene3D" id="1.10.1670.10">
    <property type="entry name" value="Helix-hairpin-Helix base-excision DNA repair enzymes (C-terminal)"/>
    <property type="match status" value="1"/>
</dbReference>
<dbReference type="PANTHER" id="PTHR10359">
    <property type="entry name" value="A/G-SPECIFIC ADENINE GLYCOSYLASE/ENDONUCLEASE III"/>
    <property type="match status" value="1"/>
</dbReference>
<evidence type="ECO:0000256" key="6">
    <source>
        <dbReference type="ARBA" id="ARBA00023004"/>
    </source>
</evidence>
<evidence type="ECO:0000256" key="5">
    <source>
        <dbReference type="ARBA" id="ARBA00022801"/>
    </source>
</evidence>
<dbReference type="EMBL" id="MHQM01000049">
    <property type="protein sequence ID" value="OHA02373.1"/>
    <property type="molecule type" value="Genomic_DNA"/>
</dbReference>
<comment type="function">
    <text evidence="12">DNA repair enzyme that has both DNA N-glycosylase activity and AP-lyase activity. The DNA N-glycosylase activity releases various damaged pyrimidines from DNA by cleaving the N-glycosidic bond, leaving an AP (apurinic/apyrimidinic) site. The AP-lyase activity cleaves the phosphodiester bond 3' to the AP site by a beta-elimination, leaving a 3'-terminal unsaturated sugar and a product with a terminal 5'-phosphate.</text>
</comment>